<dbReference type="PROSITE" id="PS51645">
    <property type="entry name" value="PHR_CRY_ALPHA_BETA"/>
    <property type="match status" value="1"/>
</dbReference>
<dbReference type="GO" id="GO:0003904">
    <property type="term" value="F:deoxyribodipyrimidine photo-lyase activity"/>
    <property type="evidence" value="ECO:0007669"/>
    <property type="project" value="TreeGrafter"/>
</dbReference>
<comment type="function">
    <text evidence="7">May have a photoreceptor function.</text>
</comment>
<dbReference type="PANTHER" id="PTHR11455">
    <property type="entry name" value="CRYPTOCHROME"/>
    <property type="match status" value="1"/>
</dbReference>
<dbReference type="Gene3D" id="1.25.40.80">
    <property type="match status" value="1"/>
</dbReference>
<comment type="caution">
    <text evidence="10">The sequence shown here is derived from an EMBL/GenBank/DDBJ whole genome shotgun (WGS) entry which is preliminary data.</text>
</comment>
<dbReference type="InterPro" id="IPR036134">
    <property type="entry name" value="Crypto/Photolyase_FAD-like_sf"/>
</dbReference>
<evidence type="ECO:0000259" key="9">
    <source>
        <dbReference type="PROSITE" id="PS51645"/>
    </source>
</evidence>
<comment type="cofactor">
    <cofactor evidence="7">
        <name>(6R)-5,10-methylene-5,6,7,8-tetrahydrofolate</name>
        <dbReference type="ChEBI" id="CHEBI:15636"/>
    </cofactor>
    <text evidence="7">Binds 1 5,10-methenyltetrahydrofolate (MTHF) per subunit.</text>
</comment>
<evidence type="ECO:0000256" key="2">
    <source>
        <dbReference type="ARBA" id="ARBA00022630"/>
    </source>
</evidence>
<evidence type="ECO:0000256" key="5">
    <source>
        <dbReference type="PIRSR" id="PIRSR602081-1"/>
    </source>
</evidence>
<dbReference type="NCBIfam" id="TIGR02765">
    <property type="entry name" value="crypto_DASH"/>
    <property type="match status" value="1"/>
</dbReference>
<evidence type="ECO:0000256" key="1">
    <source>
        <dbReference type="ARBA" id="ARBA00005862"/>
    </source>
</evidence>
<feature type="compositionally biased region" description="Basic and acidic residues" evidence="8">
    <location>
        <begin position="571"/>
        <end position="581"/>
    </location>
</feature>
<keyword evidence="3 5" id="KW-0274">FAD</keyword>
<dbReference type="GO" id="GO:0071949">
    <property type="term" value="F:FAD binding"/>
    <property type="evidence" value="ECO:0007669"/>
    <property type="project" value="TreeGrafter"/>
</dbReference>
<proteinExistence type="inferred from homology"/>
<feature type="binding site" evidence="5">
    <location>
        <position position="290"/>
    </location>
    <ligand>
        <name>FAD</name>
        <dbReference type="ChEBI" id="CHEBI:57692"/>
    </ligand>
</feature>
<evidence type="ECO:0000256" key="6">
    <source>
        <dbReference type="PIRSR" id="PIRSR602081-2"/>
    </source>
</evidence>
<dbReference type="GO" id="GO:0003684">
    <property type="term" value="F:damaged DNA binding"/>
    <property type="evidence" value="ECO:0007669"/>
    <property type="project" value="TreeGrafter"/>
</dbReference>
<feature type="domain" description="Photolyase/cryptochrome alpha/beta" evidence="9">
    <location>
        <begin position="5"/>
        <end position="170"/>
    </location>
</feature>
<dbReference type="Pfam" id="PF00875">
    <property type="entry name" value="DNA_photolyase"/>
    <property type="match status" value="1"/>
</dbReference>
<dbReference type="AlphaFoldDB" id="A0A8H7A9D8"/>
<evidence type="ECO:0000313" key="10">
    <source>
        <dbReference type="EMBL" id="KAF7504933.1"/>
    </source>
</evidence>
<feature type="compositionally biased region" description="Gly residues" evidence="8">
    <location>
        <begin position="582"/>
        <end position="595"/>
    </location>
</feature>
<feature type="region of interest" description="Disordered" evidence="8">
    <location>
        <begin position="251"/>
        <end position="270"/>
    </location>
</feature>
<dbReference type="InterPro" id="IPR036155">
    <property type="entry name" value="Crypto/Photolyase_N_sf"/>
</dbReference>
<evidence type="ECO:0000256" key="3">
    <source>
        <dbReference type="ARBA" id="ARBA00022827"/>
    </source>
</evidence>
<accession>A0A8H7A9D8</accession>
<dbReference type="PRINTS" id="PR00147">
    <property type="entry name" value="DNAPHOTLYASE"/>
</dbReference>
<organism evidence="10 11">
    <name type="scientific">Endocarpon pusillum</name>
    <dbReference type="NCBI Taxonomy" id="364733"/>
    <lineage>
        <taxon>Eukaryota</taxon>
        <taxon>Fungi</taxon>
        <taxon>Dikarya</taxon>
        <taxon>Ascomycota</taxon>
        <taxon>Pezizomycotina</taxon>
        <taxon>Eurotiomycetes</taxon>
        <taxon>Chaetothyriomycetidae</taxon>
        <taxon>Verrucariales</taxon>
        <taxon>Verrucariaceae</taxon>
        <taxon>Endocarpon</taxon>
    </lineage>
</organism>
<dbReference type="PANTHER" id="PTHR11455:SF22">
    <property type="entry name" value="CRYPTOCHROME DASH"/>
    <property type="match status" value="1"/>
</dbReference>
<dbReference type="Pfam" id="PF03441">
    <property type="entry name" value="FAD_binding_7"/>
    <property type="match status" value="1"/>
</dbReference>
<dbReference type="Proteomes" id="UP000606974">
    <property type="component" value="Unassembled WGS sequence"/>
</dbReference>
<feature type="region of interest" description="Disordered" evidence="8">
    <location>
        <begin position="551"/>
        <end position="626"/>
    </location>
</feature>
<dbReference type="InterPro" id="IPR014729">
    <property type="entry name" value="Rossmann-like_a/b/a_fold"/>
</dbReference>
<dbReference type="OrthoDB" id="435881at2759"/>
<protein>
    <recommendedName>
        <fullName evidence="7">Cryptochrome DASH</fullName>
    </recommendedName>
</protein>
<feature type="binding site" evidence="5">
    <location>
        <begin position="303"/>
        <end position="307"/>
    </location>
    <ligand>
        <name>FAD</name>
        <dbReference type="ChEBI" id="CHEBI:57692"/>
    </ligand>
</feature>
<dbReference type="InterPro" id="IPR014133">
    <property type="entry name" value="Cry_DASH"/>
</dbReference>
<feature type="site" description="Electron transfer via tryptophanyl radical" evidence="6">
    <location>
        <position position="471"/>
    </location>
</feature>
<dbReference type="SUPFAM" id="SSF48173">
    <property type="entry name" value="Cryptochrome/photolyase FAD-binding domain"/>
    <property type="match status" value="1"/>
</dbReference>
<keyword evidence="11" id="KW-1185">Reference proteome</keyword>
<comment type="similarity">
    <text evidence="1 7">Belongs to the DNA photolyase class-1 family.</text>
</comment>
<evidence type="ECO:0000256" key="4">
    <source>
        <dbReference type="ARBA" id="ARBA00022991"/>
    </source>
</evidence>
<dbReference type="InterPro" id="IPR006050">
    <property type="entry name" value="DNA_photolyase_N"/>
</dbReference>
<dbReference type="Gene3D" id="3.40.50.620">
    <property type="entry name" value="HUPs"/>
    <property type="match status" value="1"/>
</dbReference>
<dbReference type="Gene3D" id="1.10.579.10">
    <property type="entry name" value="DNA Cyclobutane Dipyrimidine Photolyase, subunit A, domain 3"/>
    <property type="match status" value="1"/>
</dbReference>
<dbReference type="InterPro" id="IPR002081">
    <property type="entry name" value="Cryptochrome/DNA_photolyase_1"/>
</dbReference>
<dbReference type="GO" id="GO:0000719">
    <property type="term" value="P:photoreactive repair"/>
    <property type="evidence" value="ECO:0007669"/>
    <property type="project" value="TreeGrafter"/>
</dbReference>
<reference evidence="10" key="1">
    <citation type="submission" date="2020-02" db="EMBL/GenBank/DDBJ databases">
        <authorList>
            <person name="Palmer J.M."/>
        </authorList>
    </citation>
    <scope>NUCLEOTIDE SEQUENCE</scope>
    <source>
        <strain evidence="10">EPUS1.4</strain>
        <tissue evidence="10">Thallus</tissue>
    </source>
</reference>
<gene>
    <name evidence="10" type="ORF">GJ744_001580</name>
</gene>
<sequence>MAMPRVLIYLLRRDLRLADNPIFYEIFKASQQSKQPYTHVLPLYVFPAQQIEVSGFLSCPDRRSPYPEARSQHGGFWRCGPRRATFLAESIWDLMTSLEAIGSGLNIRVGMVGEVVKELLESYKKCGAIEVFGLWMTSEEGVEEKCEEQDVRRVVEADGKEFRLWVDEKYLIDDRDIPHSEASDLPDVFTSYRKSVEPLRNAPRRVLPTPTQLLPPPPYVPSQPSPFSIPTSLDSIISALHKPITSAPLVKNAPSSIPSGTKSAHPFHGGSKAGRARIEHLIRSASMTQYKDTRNGLLGTDFSTKLSAWLALGCITARQIHHDLLAFEDGTDGGKWKGIQGYGEGENQGTAAVRFELLWRDYMRLCTRKFGPRLFHLSGFRNDDSYPWKMPSKAQPELEEMLTRFLNGTTGTGLIDASQRELFLTGYTSNRARQNVASFLSKHLGINWMLGAEWYECLLVDYDVSNNWGNWQYVAGVGNDPRGEARVFNPVKQSFDYDSDGDYVKAWVPELRGLDDLQKIFQAWKMNDEEKKEHELEGQDMIEKPLKKIDFHVGRRGGGGGQYGGSSRGNQRHDKAGEGGRGKGGGSFGARGGYRGRGRGEKGRGQAGQARQGMMAKASQFDQYVS</sequence>
<dbReference type="InterPro" id="IPR005101">
    <property type="entry name" value="Cryptochr/Photolyase_FAD-bd"/>
</dbReference>
<feature type="compositionally biased region" description="Polar residues" evidence="8">
    <location>
        <begin position="253"/>
        <end position="262"/>
    </location>
</feature>
<dbReference type="EMBL" id="JAACFV010000123">
    <property type="protein sequence ID" value="KAF7504933.1"/>
    <property type="molecule type" value="Genomic_DNA"/>
</dbReference>
<feature type="site" description="Electron transfer via tryptophanyl radical" evidence="6">
    <location>
        <position position="448"/>
    </location>
</feature>
<comment type="cofactor">
    <cofactor evidence="5 7">
        <name>FAD</name>
        <dbReference type="ChEBI" id="CHEBI:57692"/>
    </cofactor>
    <text evidence="5 7">Binds 1 FAD per subunit.</text>
</comment>
<keyword evidence="4 7" id="KW-0157">Chromophore</keyword>
<feature type="site" description="Electron transfer via tryptophanyl radical" evidence="6">
    <location>
        <position position="388"/>
    </location>
</feature>
<evidence type="ECO:0000256" key="8">
    <source>
        <dbReference type="SAM" id="MobiDB-lite"/>
    </source>
</evidence>
<evidence type="ECO:0000313" key="11">
    <source>
        <dbReference type="Proteomes" id="UP000606974"/>
    </source>
</evidence>
<keyword evidence="2 5" id="KW-0285">Flavoprotein</keyword>
<name>A0A8H7A9D8_9EURO</name>
<evidence type="ECO:0000256" key="7">
    <source>
        <dbReference type="RuleBase" id="RU367151"/>
    </source>
</evidence>
<feature type="compositionally biased region" description="Gly residues" evidence="8">
    <location>
        <begin position="556"/>
        <end position="567"/>
    </location>
</feature>
<dbReference type="SUPFAM" id="SSF52425">
    <property type="entry name" value="Cryptochrome/photolyase, N-terminal domain"/>
    <property type="match status" value="1"/>
</dbReference>
<feature type="binding site" evidence="5">
    <location>
        <begin position="461"/>
        <end position="463"/>
    </location>
    <ligand>
        <name>FAD</name>
        <dbReference type="ChEBI" id="CHEBI:57692"/>
    </ligand>
</feature>